<feature type="transmembrane region" description="Helical" evidence="1">
    <location>
        <begin position="234"/>
        <end position="251"/>
    </location>
</feature>
<protein>
    <recommendedName>
        <fullName evidence="4">Zinc-ribbon domain-containing protein</fullName>
    </recommendedName>
</protein>
<keyword evidence="3" id="KW-1185">Reference proteome</keyword>
<keyword evidence="1" id="KW-1133">Transmembrane helix</keyword>
<accession>A0ABY6HTM5</accession>
<name>A0ABY6HTM5_9ARCH</name>
<reference evidence="2" key="1">
    <citation type="submission" date="2022-09" db="EMBL/GenBank/DDBJ databases">
        <title>Actin cytoskeleton and complex cell architecture in an #Asgard archaeon.</title>
        <authorList>
            <person name="Ponce Toledo R.I."/>
            <person name="Schleper C."/>
            <person name="Rodrigues Oliveira T."/>
            <person name="Wollweber F."/>
            <person name="Xu J."/>
            <person name="Rittmann S."/>
            <person name="Klingl A."/>
            <person name="Pilhofer M."/>
        </authorList>
    </citation>
    <scope>NUCLEOTIDE SEQUENCE</scope>
    <source>
        <strain evidence="2">B-35</strain>
    </source>
</reference>
<proteinExistence type="predicted"/>
<gene>
    <name evidence="2" type="ORF">NEF87_002012</name>
</gene>
<dbReference type="Proteomes" id="UP001208689">
    <property type="component" value="Chromosome"/>
</dbReference>
<evidence type="ECO:0000256" key="1">
    <source>
        <dbReference type="SAM" id="Phobius"/>
    </source>
</evidence>
<evidence type="ECO:0008006" key="4">
    <source>
        <dbReference type="Google" id="ProtNLM"/>
    </source>
</evidence>
<organism evidence="2 3">
    <name type="scientific">Candidatus Lokiarchaeum ossiferum</name>
    <dbReference type="NCBI Taxonomy" id="2951803"/>
    <lineage>
        <taxon>Archaea</taxon>
        <taxon>Promethearchaeati</taxon>
        <taxon>Promethearchaeota</taxon>
        <taxon>Promethearchaeia</taxon>
        <taxon>Promethearchaeales</taxon>
        <taxon>Promethearchaeaceae</taxon>
        <taxon>Candidatus Lokiarchaeum</taxon>
    </lineage>
</organism>
<feature type="transmembrane region" description="Helical" evidence="1">
    <location>
        <begin position="208"/>
        <end position="228"/>
    </location>
</feature>
<evidence type="ECO:0000313" key="3">
    <source>
        <dbReference type="Proteomes" id="UP001208689"/>
    </source>
</evidence>
<evidence type="ECO:0000313" key="2">
    <source>
        <dbReference type="EMBL" id="UYP45727.1"/>
    </source>
</evidence>
<sequence length="362" mass="40494">MQSSPISTSENSIDTSALANRLRSYALVSLFLPIIVYIVTFLIGLSNLSTLLSYSHLNFISMATNLATTLIIVNTLVSLISFAFFYKFVSEFKNLSMISPVGSEILKNIYKLFVIKIILSIIVLIIGVINYIRLVVIIQNFDFVNATFAELSALLSQISSIGSGSNIFSIFPPIFEVIGYFKFHTWIGMVTSKYSYQRYLKDPNKTTNLIFIGSICQYGSIFLVVIPFFGFQPLIVLAGFIVILIGFFQTAKTLEYGFDSSISPPVSYPAPITSFPLRPNYSSPPNNKAYIQPQPQQTPQVPRYYVPNHIYPNNSVQVDPNRKIVYSHKNPTNISPMSKFCPICGGDNFPDSKFCSKCGLHF</sequence>
<feature type="transmembrane region" description="Helical" evidence="1">
    <location>
        <begin position="109"/>
        <end position="132"/>
    </location>
</feature>
<keyword evidence="1" id="KW-0472">Membrane</keyword>
<feature type="transmembrane region" description="Helical" evidence="1">
    <location>
        <begin position="25"/>
        <end position="45"/>
    </location>
</feature>
<keyword evidence="1" id="KW-0812">Transmembrane</keyword>
<dbReference type="EMBL" id="CP104013">
    <property type="protein sequence ID" value="UYP45727.1"/>
    <property type="molecule type" value="Genomic_DNA"/>
</dbReference>
<feature type="transmembrane region" description="Helical" evidence="1">
    <location>
        <begin position="66"/>
        <end position="89"/>
    </location>
</feature>